<reference evidence="4" key="1">
    <citation type="submission" date="2017-05" db="EMBL/GenBank/DDBJ databases">
        <title>Complete and WGS of Bordetella genogroups.</title>
        <authorList>
            <person name="Spilker T."/>
            <person name="Lipuma J."/>
        </authorList>
    </citation>
    <scope>NUCLEOTIDE SEQUENCE [LARGE SCALE GENOMIC DNA]</scope>
    <source>
        <strain evidence="4">AU18089</strain>
    </source>
</reference>
<proteinExistence type="predicted"/>
<evidence type="ECO:0000259" key="2">
    <source>
        <dbReference type="Pfam" id="PF12697"/>
    </source>
</evidence>
<comment type="caution">
    <text evidence="3">The sequence shown here is derived from an EMBL/GenBank/DDBJ whole genome shotgun (WGS) entry which is preliminary data.</text>
</comment>
<evidence type="ECO:0000256" key="1">
    <source>
        <dbReference type="ARBA" id="ARBA00022801"/>
    </source>
</evidence>
<dbReference type="Gene3D" id="3.40.50.1820">
    <property type="entry name" value="alpha/beta hydrolase"/>
    <property type="match status" value="1"/>
</dbReference>
<keyword evidence="1 3" id="KW-0378">Hydrolase</keyword>
<evidence type="ECO:0000313" key="4">
    <source>
        <dbReference type="Proteomes" id="UP000216947"/>
    </source>
</evidence>
<dbReference type="InterPro" id="IPR050266">
    <property type="entry name" value="AB_hydrolase_sf"/>
</dbReference>
<name>A0A261RRY6_9BORD</name>
<dbReference type="Proteomes" id="UP000216947">
    <property type="component" value="Unassembled WGS sequence"/>
</dbReference>
<dbReference type="AlphaFoldDB" id="A0A261RRY6"/>
<gene>
    <name evidence="3" type="ORF">CAL19_02125</name>
</gene>
<dbReference type="SUPFAM" id="SSF53474">
    <property type="entry name" value="alpha/beta-Hydrolases"/>
    <property type="match status" value="1"/>
</dbReference>
<evidence type="ECO:0000313" key="3">
    <source>
        <dbReference type="EMBL" id="OZI27547.1"/>
    </source>
</evidence>
<dbReference type="GO" id="GO:0016787">
    <property type="term" value="F:hydrolase activity"/>
    <property type="evidence" value="ECO:0007669"/>
    <property type="project" value="UniProtKB-KW"/>
</dbReference>
<dbReference type="InterPro" id="IPR029058">
    <property type="entry name" value="AB_hydrolase_fold"/>
</dbReference>
<dbReference type="EMBL" id="NEVK01000001">
    <property type="protein sequence ID" value="OZI27547.1"/>
    <property type="molecule type" value="Genomic_DNA"/>
</dbReference>
<sequence>MRSEPQLPLQTAIINGYPLTYTEHGAGTPLVLVHGSLCDCRYWKSQLGPLGRSFRVLALSLRHYWPQQWDGTEFSLRQHVDDVLAFIDQVGEGAAHLVGHSRGARVALEAALRGTGSVRSLTLADPGLPLPGVEERARSGFRERALALIESGEMDAGLALFVDTVSGADTWRRMVPWFKDMVRDNASTLRGQVSESLPPVSREQVERLGLPTLLIGGALSPAPYPAVLDMLTEWLPTARREVIQGSSHGMNLGNPRAFNAAIEDFLG</sequence>
<keyword evidence="4" id="KW-1185">Reference proteome</keyword>
<dbReference type="PANTHER" id="PTHR43798">
    <property type="entry name" value="MONOACYLGLYCEROL LIPASE"/>
    <property type="match status" value="1"/>
</dbReference>
<accession>A0A261RRY6</accession>
<organism evidence="3 4">
    <name type="scientific">Bordetella genomosp. 7</name>
    <dbReference type="NCBI Taxonomy" id="1416805"/>
    <lineage>
        <taxon>Bacteria</taxon>
        <taxon>Pseudomonadati</taxon>
        <taxon>Pseudomonadota</taxon>
        <taxon>Betaproteobacteria</taxon>
        <taxon>Burkholderiales</taxon>
        <taxon>Alcaligenaceae</taxon>
        <taxon>Bordetella</taxon>
    </lineage>
</organism>
<dbReference type="RefSeq" id="WP_094795887.1">
    <property type="nucleotide sequence ID" value="NZ_NEVK01000001.1"/>
</dbReference>
<feature type="domain" description="AB hydrolase-1" evidence="2">
    <location>
        <begin position="30"/>
        <end position="261"/>
    </location>
</feature>
<dbReference type="PANTHER" id="PTHR43798:SF31">
    <property type="entry name" value="AB HYDROLASE SUPERFAMILY PROTEIN YCLE"/>
    <property type="match status" value="1"/>
</dbReference>
<dbReference type="GO" id="GO:0016020">
    <property type="term" value="C:membrane"/>
    <property type="evidence" value="ECO:0007669"/>
    <property type="project" value="TreeGrafter"/>
</dbReference>
<dbReference type="Pfam" id="PF12697">
    <property type="entry name" value="Abhydrolase_6"/>
    <property type="match status" value="1"/>
</dbReference>
<dbReference type="InterPro" id="IPR000073">
    <property type="entry name" value="AB_hydrolase_1"/>
</dbReference>
<protein>
    <submittedName>
        <fullName evidence="3">Alpha/beta hydrolase</fullName>
    </submittedName>
</protein>